<keyword evidence="3" id="KW-0813">Transport</keyword>
<keyword evidence="7 8" id="KW-0472">Membrane</keyword>
<keyword evidence="6 8" id="KW-1133">Transmembrane helix</keyword>
<dbReference type="PANTHER" id="PTHR21716:SF53">
    <property type="entry name" value="PERMEASE PERM-RELATED"/>
    <property type="match status" value="1"/>
</dbReference>
<dbReference type="PANTHER" id="PTHR21716">
    <property type="entry name" value="TRANSMEMBRANE PROTEIN"/>
    <property type="match status" value="1"/>
</dbReference>
<feature type="transmembrane region" description="Helical" evidence="8">
    <location>
        <begin position="276"/>
        <end position="294"/>
    </location>
</feature>
<dbReference type="AlphaFoldDB" id="A0AA49GQL7"/>
<gene>
    <name evidence="9" type="ORF">K4G66_05235</name>
</gene>
<name>A0AA49GQL7_9BACT</name>
<evidence type="ECO:0000256" key="7">
    <source>
        <dbReference type="ARBA" id="ARBA00023136"/>
    </source>
</evidence>
<keyword evidence="4" id="KW-1003">Cell membrane</keyword>
<reference evidence="9" key="1">
    <citation type="journal article" date="2023" name="Comput. Struct. Biotechnol. J.">
        <title>Discovery of a novel marine Bacteroidetes with a rich repertoire of carbohydrate-active enzymes.</title>
        <authorList>
            <person name="Chen B."/>
            <person name="Liu G."/>
            <person name="Chen Q."/>
            <person name="Wang H."/>
            <person name="Liu L."/>
            <person name="Tang K."/>
        </authorList>
    </citation>
    <scope>NUCLEOTIDE SEQUENCE</scope>
    <source>
        <strain evidence="9">TK19036</strain>
    </source>
</reference>
<feature type="transmembrane region" description="Helical" evidence="8">
    <location>
        <begin position="29"/>
        <end position="48"/>
    </location>
</feature>
<comment type="subcellular location">
    <subcellularLocation>
        <location evidence="1">Cell membrane</location>
        <topology evidence="1">Multi-pass membrane protein</topology>
    </subcellularLocation>
</comment>
<evidence type="ECO:0000256" key="4">
    <source>
        <dbReference type="ARBA" id="ARBA00022475"/>
    </source>
</evidence>
<reference evidence="9" key="2">
    <citation type="journal article" date="2024" name="Antonie Van Leeuwenhoek">
        <title>Roseihalotalea indica gen. nov., sp. nov., a halophilic Bacteroidetes from mesopelagic Southwest Indian Ocean with higher carbohydrate metabolic potential.</title>
        <authorList>
            <person name="Chen B."/>
            <person name="Zhang M."/>
            <person name="Lin D."/>
            <person name="Ye J."/>
            <person name="Tang K."/>
        </authorList>
    </citation>
    <scope>NUCLEOTIDE SEQUENCE</scope>
    <source>
        <strain evidence="9">TK19036</strain>
    </source>
</reference>
<feature type="transmembrane region" description="Helical" evidence="8">
    <location>
        <begin position="149"/>
        <end position="172"/>
    </location>
</feature>
<evidence type="ECO:0000313" key="9">
    <source>
        <dbReference type="EMBL" id="WKN38104.1"/>
    </source>
</evidence>
<feature type="transmembrane region" description="Helical" evidence="8">
    <location>
        <begin position="7"/>
        <end position="23"/>
    </location>
</feature>
<evidence type="ECO:0000256" key="3">
    <source>
        <dbReference type="ARBA" id="ARBA00022448"/>
    </source>
</evidence>
<evidence type="ECO:0000256" key="6">
    <source>
        <dbReference type="ARBA" id="ARBA00022989"/>
    </source>
</evidence>
<dbReference type="InterPro" id="IPR002549">
    <property type="entry name" value="AI-2E-like"/>
</dbReference>
<feature type="transmembrane region" description="Helical" evidence="8">
    <location>
        <begin position="314"/>
        <end position="340"/>
    </location>
</feature>
<protein>
    <submittedName>
        <fullName evidence="9">AI-2E family transporter</fullName>
    </submittedName>
</protein>
<evidence type="ECO:0000256" key="1">
    <source>
        <dbReference type="ARBA" id="ARBA00004651"/>
    </source>
</evidence>
<dbReference type="Pfam" id="PF01594">
    <property type="entry name" value="AI-2E_transport"/>
    <property type="match status" value="1"/>
</dbReference>
<comment type="similarity">
    <text evidence="2">Belongs to the autoinducer-2 exporter (AI-2E) (TC 2.A.86) family.</text>
</comment>
<dbReference type="EMBL" id="CP120682">
    <property type="protein sequence ID" value="WKN38104.1"/>
    <property type="molecule type" value="Genomic_DNA"/>
</dbReference>
<evidence type="ECO:0000256" key="2">
    <source>
        <dbReference type="ARBA" id="ARBA00009773"/>
    </source>
</evidence>
<sequence>MLNKRVLYFFLALVGLILLAWIFSDIFSYLAISLVLSAIFSPLTNYIHRFQFYGFQMPRLVAVVATFAMIIAVISLFVILFIPLIRDQTEVISNINYETLYARASLPLQSIEEFLRTNNITEIDLVGNLRESLLGFIRRVDVQDIINSFISFTGNFFVGFLAVVFITFILMYEKGLIRRQVIKLIPNQYFEVFIAAIYKIEILLSNYLIGLFFQVFSIFCIASLGLSILGVRYALSIAIFAAVANLIPYAGPLLGAAFGIIVGLSTMVVDGHTQEMVLLVVKILSVFAVVQLADNLLLQPLIFSKSVKAHPLEIFIIIFAGATIAGVVGMIAAIPVYTILRVVSMELYTGYKQYHVFKN</sequence>
<dbReference type="GO" id="GO:0005886">
    <property type="term" value="C:plasma membrane"/>
    <property type="evidence" value="ECO:0007669"/>
    <property type="project" value="UniProtKB-SubCell"/>
</dbReference>
<organism evidence="9">
    <name type="scientific">Roseihalotalea indica</name>
    <dbReference type="NCBI Taxonomy" id="2867963"/>
    <lineage>
        <taxon>Bacteria</taxon>
        <taxon>Pseudomonadati</taxon>
        <taxon>Bacteroidota</taxon>
        <taxon>Cytophagia</taxon>
        <taxon>Cytophagales</taxon>
        <taxon>Catalimonadaceae</taxon>
        <taxon>Roseihalotalea</taxon>
    </lineage>
</organism>
<keyword evidence="5 8" id="KW-0812">Transmembrane</keyword>
<evidence type="ECO:0000256" key="5">
    <source>
        <dbReference type="ARBA" id="ARBA00022692"/>
    </source>
</evidence>
<evidence type="ECO:0000256" key="8">
    <source>
        <dbReference type="SAM" id="Phobius"/>
    </source>
</evidence>
<feature type="transmembrane region" description="Helical" evidence="8">
    <location>
        <begin position="60"/>
        <end position="85"/>
    </location>
</feature>
<accession>A0AA49GQL7</accession>
<proteinExistence type="inferred from homology"/>
<feature type="transmembrane region" description="Helical" evidence="8">
    <location>
        <begin position="237"/>
        <end position="264"/>
    </location>
</feature>
<feature type="transmembrane region" description="Helical" evidence="8">
    <location>
        <begin position="207"/>
        <end position="231"/>
    </location>
</feature>